<dbReference type="InterPro" id="IPR016181">
    <property type="entry name" value="Acyl_CoA_acyltransferase"/>
</dbReference>
<dbReference type="SUPFAM" id="SSF55729">
    <property type="entry name" value="Acyl-CoA N-acyltransferases (Nat)"/>
    <property type="match status" value="1"/>
</dbReference>
<dbReference type="Gene3D" id="3.40.630.30">
    <property type="match status" value="1"/>
</dbReference>
<dbReference type="AlphaFoldDB" id="A0A7X3LWZ4"/>
<evidence type="ECO:0000313" key="3">
    <source>
        <dbReference type="Proteomes" id="UP000433101"/>
    </source>
</evidence>
<dbReference type="EMBL" id="WUMV01000008">
    <property type="protein sequence ID" value="MXN66686.1"/>
    <property type="molecule type" value="Genomic_DNA"/>
</dbReference>
<evidence type="ECO:0000313" key="2">
    <source>
        <dbReference type="EMBL" id="MXN66686.1"/>
    </source>
</evidence>
<dbReference type="InterPro" id="IPR000182">
    <property type="entry name" value="GNAT_dom"/>
</dbReference>
<protein>
    <submittedName>
        <fullName evidence="2">GNAT family N-acetyltransferase</fullName>
    </submittedName>
</protein>
<sequence length="190" mass="21161">MTDILRTARLTLRTPDESDIDRLVELAGDFEVSKMLAVVPHPYERRHAVEWLAHIRATDGKDEQAFAIDDRTGLIGAVSFGKLRETPRIGYWLGRPFWGRGYMSEAAHAALTWLFSSFDTDAVEAEAMTENPASLAVLRKLGFEETASGSCASQARGGAMPSLVLRLERNTFLTTTQEATERETEKELVE</sequence>
<name>A0A7X3LWZ4_9HYPH</name>
<dbReference type="Proteomes" id="UP000433101">
    <property type="component" value="Unassembled WGS sequence"/>
</dbReference>
<dbReference type="PROSITE" id="PS51186">
    <property type="entry name" value="GNAT"/>
    <property type="match status" value="1"/>
</dbReference>
<dbReference type="GO" id="GO:0016747">
    <property type="term" value="F:acyltransferase activity, transferring groups other than amino-acyl groups"/>
    <property type="evidence" value="ECO:0007669"/>
    <property type="project" value="InterPro"/>
</dbReference>
<reference evidence="2 3" key="1">
    <citation type="submission" date="2019-12" db="EMBL/GenBank/DDBJ databases">
        <authorList>
            <person name="Li M."/>
        </authorList>
    </citation>
    <scope>NUCLEOTIDE SEQUENCE [LARGE SCALE GENOMIC DNA]</scope>
    <source>
        <strain evidence="2 3">GBMRC 2046</strain>
    </source>
</reference>
<dbReference type="PANTHER" id="PTHR43328:SF1">
    <property type="entry name" value="N-ACETYLTRANSFERASE DOMAIN-CONTAINING PROTEIN"/>
    <property type="match status" value="1"/>
</dbReference>
<accession>A0A7X3LWZ4</accession>
<keyword evidence="2" id="KW-0808">Transferase</keyword>
<proteinExistence type="predicted"/>
<evidence type="ECO:0000259" key="1">
    <source>
        <dbReference type="PROSITE" id="PS51186"/>
    </source>
</evidence>
<keyword evidence="3" id="KW-1185">Reference proteome</keyword>
<organism evidence="2 3">
    <name type="scientific">Stappia sediminis</name>
    <dbReference type="NCBI Taxonomy" id="2692190"/>
    <lineage>
        <taxon>Bacteria</taxon>
        <taxon>Pseudomonadati</taxon>
        <taxon>Pseudomonadota</taxon>
        <taxon>Alphaproteobacteria</taxon>
        <taxon>Hyphomicrobiales</taxon>
        <taxon>Stappiaceae</taxon>
        <taxon>Stappia</taxon>
    </lineage>
</organism>
<feature type="domain" description="N-acetyltransferase" evidence="1">
    <location>
        <begin position="10"/>
        <end position="170"/>
    </location>
</feature>
<dbReference type="Pfam" id="PF13302">
    <property type="entry name" value="Acetyltransf_3"/>
    <property type="match status" value="1"/>
</dbReference>
<gene>
    <name evidence="2" type="ORF">GR183_17360</name>
</gene>
<comment type="caution">
    <text evidence="2">The sequence shown here is derived from an EMBL/GenBank/DDBJ whole genome shotgun (WGS) entry which is preliminary data.</text>
</comment>
<dbReference type="PANTHER" id="PTHR43328">
    <property type="entry name" value="ACETYLTRANSFERASE-RELATED"/>
    <property type="match status" value="1"/>
</dbReference>